<evidence type="ECO:0000313" key="4">
    <source>
        <dbReference type="Proteomes" id="UP000312032"/>
    </source>
</evidence>
<evidence type="ECO:0000256" key="1">
    <source>
        <dbReference type="SAM" id="MobiDB-lite"/>
    </source>
</evidence>
<feature type="chain" id="PRO_5039079696" evidence="2">
    <location>
        <begin position="26"/>
        <end position="151"/>
    </location>
</feature>
<keyword evidence="4" id="KW-1185">Reference proteome</keyword>
<gene>
    <name evidence="3" type="ORF">FHE74_10375</name>
</gene>
<feature type="region of interest" description="Disordered" evidence="1">
    <location>
        <begin position="55"/>
        <end position="80"/>
    </location>
</feature>
<protein>
    <submittedName>
        <fullName evidence="3">Lactococcin 972 family bacteriocin</fullName>
    </submittedName>
</protein>
<dbReference type="AlphaFoldDB" id="A0A5C4U2C1"/>
<evidence type="ECO:0000313" key="3">
    <source>
        <dbReference type="EMBL" id="TNL94613.1"/>
    </source>
</evidence>
<reference evidence="3 4" key="1">
    <citation type="submission" date="2019-06" db="EMBL/GenBank/DDBJ databases">
        <authorList>
            <person name="Li J."/>
        </authorList>
    </citation>
    <scope>NUCLEOTIDE SEQUENCE [LARGE SCALE GENOMIC DNA]</scope>
    <source>
        <strain evidence="3 4">LMG 28165</strain>
    </source>
</reference>
<name>A0A5C4U2C1_9CORY</name>
<evidence type="ECO:0000256" key="2">
    <source>
        <dbReference type="SAM" id="SignalP"/>
    </source>
</evidence>
<feature type="signal peptide" evidence="2">
    <location>
        <begin position="1"/>
        <end position="25"/>
    </location>
</feature>
<dbReference type="InterPro" id="IPR006540">
    <property type="entry name" value="Lactococcin_972"/>
</dbReference>
<dbReference type="Gene3D" id="2.60.40.2850">
    <property type="match status" value="1"/>
</dbReference>
<keyword evidence="2" id="KW-0732">Signal</keyword>
<dbReference type="EMBL" id="VDHJ01000021">
    <property type="protein sequence ID" value="TNL94613.1"/>
    <property type="molecule type" value="Genomic_DNA"/>
</dbReference>
<sequence>MKITHIAATALAASSLLVPTPQAFAQAAEEPEELARQVLTVDESGNPTSGMVTLDLESATPGGVSTRKIPGLPGSTTEDAGGGTWTYGWELVNGTTKRCFSNYNHPTNSHRASVSMGSMTDSKTARPTSWAKASVVAGVTSGTCNVFWDNR</sequence>
<dbReference type="Proteomes" id="UP000312032">
    <property type="component" value="Unassembled WGS sequence"/>
</dbReference>
<dbReference type="OrthoDB" id="4259471at2"/>
<proteinExistence type="predicted"/>
<dbReference type="RefSeq" id="WP_139466442.1">
    <property type="nucleotide sequence ID" value="NZ_VDHJ01000021.1"/>
</dbReference>
<dbReference type="Pfam" id="PF09683">
    <property type="entry name" value="Lactococcin_972"/>
    <property type="match status" value="1"/>
</dbReference>
<accession>A0A5C4U2C1</accession>
<comment type="caution">
    <text evidence="3">The sequence shown here is derived from an EMBL/GenBank/DDBJ whole genome shotgun (WGS) entry which is preliminary data.</text>
</comment>
<dbReference type="NCBIfam" id="TIGR01653">
    <property type="entry name" value="lactococcin_972"/>
    <property type="match status" value="1"/>
</dbReference>
<organism evidence="3 4">
    <name type="scientific">Corynebacterium tapiri</name>
    <dbReference type="NCBI Taxonomy" id="1448266"/>
    <lineage>
        <taxon>Bacteria</taxon>
        <taxon>Bacillati</taxon>
        <taxon>Actinomycetota</taxon>
        <taxon>Actinomycetes</taxon>
        <taxon>Mycobacteriales</taxon>
        <taxon>Corynebacteriaceae</taxon>
        <taxon>Corynebacterium</taxon>
    </lineage>
</organism>